<dbReference type="AlphaFoldDB" id="A0A1H0SWF9"/>
<dbReference type="RefSeq" id="WP_089654065.1">
    <property type="nucleotide sequence ID" value="NZ_FNIZ01000019.1"/>
</dbReference>
<keyword evidence="3" id="KW-1185">Reference proteome</keyword>
<evidence type="ECO:0000313" key="3">
    <source>
        <dbReference type="Proteomes" id="UP000198860"/>
    </source>
</evidence>
<keyword evidence="1" id="KW-0472">Membrane</keyword>
<reference evidence="3" key="1">
    <citation type="submission" date="2016-10" db="EMBL/GenBank/DDBJ databases">
        <authorList>
            <person name="Varghese N."/>
            <person name="Submissions S."/>
        </authorList>
    </citation>
    <scope>NUCLEOTIDE SEQUENCE [LARGE SCALE GENOMIC DNA]</scope>
    <source>
        <strain evidence="3">CGMCC 1.3703</strain>
    </source>
</reference>
<dbReference type="OrthoDB" id="9953415at2"/>
<sequence length="78" mass="8948">MIRFLELLFALAALVLVLSNWFFSLNVSFDLVALVLALLYFFTGIHYLRDDRVIRGTVILVVSSMMAFIFIESFIPIT</sequence>
<keyword evidence="1" id="KW-0812">Transmembrane</keyword>
<gene>
    <name evidence="2" type="ORF">SAMN05421677_11952</name>
</gene>
<dbReference type="STRING" id="240303.SAMN05421677_11952"/>
<keyword evidence="1" id="KW-1133">Transmembrane helix</keyword>
<proteinExistence type="predicted"/>
<protein>
    <submittedName>
        <fullName evidence="2">Uncharacterized protein</fullName>
    </submittedName>
</protein>
<feature type="transmembrane region" description="Helical" evidence="1">
    <location>
        <begin position="57"/>
        <end position="77"/>
    </location>
</feature>
<organism evidence="2 3">
    <name type="scientific">Halobacillus aidingensis</name>
    <dbReference type="NCBI Taxonomy" id="240303"/>
    <lineage>
        <taxon>Bacteria</taxon>
        <taxon>Bacillati</taxon>
        <taxon>Bacillota</taxon>
        <taxon>Bacilli</taxon>
        <taxon>Bacillales</taxon>
        <taxon>Bacillaceae</taxon>
        <taxon>Halobacillus</taxon>
    </lineage>
</organism>
<dbReference type="Proteomes" id="UP000198860">
    <property type="component" value="Unassembled WGS sequence"/>
</dbReference>
<dbReference type="EMBL" id="FNIZ01000019">
    <property type="protein sequence ID" value="SDP45985.1"/>
    <property type="molecule type" value="Genomic_DNA"/>
</dbReference>
<accession>A0A1H0SWF9</accession>
<evidence type="ECO:0000256" key="1">
    <source>
        <dbReference type="SAM" id="Phobius"/>
    </source>
</evidence>
<evidence type="ECO:0000313" key="2">
    <source>
        <dbReference type="EMBL" id="SDP45985.1"/>
    </source>
</evidence>
<feature type="transmembrane region" description="Helical" evidence="1">
    <location>
        <begin position="29"/>
        <end position="48"/>
    </location>
</feature>
<name>A0A1H0SWF9_HALAD</name>